<evidence type="ECO:0000256" key="14">
    <source>
        <dbReference type="ARBA" id="ARBA00032738"/>
    </source>
</evidence>
<dbReference type="Proteomes" id="UP001589707">
    <property type="component" value="Unassembled WGS sequence"/>
</dbReference>
<organism evidence="19 20">
    <name type="scientific">Brevibacterium otitidis</name>
    <dbReference type="NCBI Taxonomy" id="53364"/>
    <lineage>
        <taxon>Bacteria</taxon>
        <taxon>Bacillati</taxon>
        <taxon>Actinomycetota</taxon>
        <taxon>Actinomycetes</taxon>
        <taxon>Micrococcales</taxon>
        <taxon>Brevibacteriaceae</taxon>
        <taxon>Brevibacterium</taxon>
    </lineage>
</organism>
<dbReference type="Pfam" id="PF00501">
    <property type="entry name" value="AMP-binding"/>
    <property type="match status" value="1"/>
</dbReference>
<keyword evidence="20" id="KW-1185">Reference proteome</keyword>
<dbReference type="Gene3D" id="3.30.300.30">
    <property type="match status" value="1"/>
</dbReference>
<dbReference type="PANTHER" id="PTHR42802:SF1">
    <property type="entry name" value="L-ORNITHINE N(5)-MONOOXYGENASE"/>
    <property type="match status" value="1"/>
</dbReference>
<comment type="pathway">
    <text evidence="2">Siderophore biosynthesis.</text>
</comment>
<dbReference type="InterPro" id="IPR020845">
    <property type="entry name" value="AMP-binding_CS"/>
</dbReference>
<dbReference type="InterPro" id="IPR025110">
    <property type="entry name" value="AMP-bd_C"/>
</dbReference>
<feature type="region of interest" description="Disordered" evidence="16">
    <location>
        <begin position="1"/>
        <end position="34"/>
    </location>
</feature>
<dbReference type="Pfam" id="PF13193">
    <property type="entry name" value="AMP-binding_C"/>
    <property type="match status" value="1"/>
</dbReference>
<dbReference type="Gene3D" id="3.40.50.12780">
    <property type="entry name" value="N-terminal domain of ligase-like"/>
    <property type="match status" value="1"/>
</dbReference>
<keyword evidence="9" id="KW-0560">Oxidoreductase</keyword>
<sequence>MTQHAQQTDSRRPTLPTPLGPPTPDPLDPDYPRHPAAQAEAYIAAGLWGDQRLDEVLLAAAADPSTAARPAITDVTMSITHGQLPGLVAATAAQLRAHGIGSGTRVVLHLPDGLNLIVTAIALLQISAIPVFALPAHRVQEIVHFATVARARVHLLGALPGLSSAAAAELTDAVESAVPGLRTIAWGDDHLSPAATPATASGAANTRPAASAADLAFFQLSGGTTGASKLIPRAHREYIYSFLRSNTVCGFDAATVLLPAVPLAHNFPMSSPGWMGALAAGGHVVIPPAADARSVFAAVGAHRVTHIQAVPPLVHSWLDSGVRPPAGLQRILIGGARLAESTARRVSAELAPLQQVYGMAEGLVCYTPLDGSAELIATTQGRPMSPADEVRVVDADGCAVPTGETGELLVRGPYTIPGYYAAPQVNAASFTADGFFRTGDLVRCSPDGDISVVGRVKEQINRGGEKIAPAEVESLLMRHPGVSDARVRGAKDPVLGERVEAHIVPRPGWEDALSSRVLRRHLRDISLADYKIPETFTLVTELPQTPVGKISRTAAAACEDDTTTTDVLGIGFGPANMALAAALSELPSADTPTAVFLDAAAGPQWHAGMLLPDASLQISYVKDLVTLRNPCSQLSFLNFLAAHDRIQDFFNRGSSEPLRVEFAAYLQWAAQQLGDWVHYSHRVTSVEPITAVNGTGAEAVAGDGAGFDGSEIIGYIVRAETPDGPRTYRARDVVLACGLQPCTPAEFGSHERLIHSADYLHRIGTLPIGAQGSRASDSRAQPGDAQGCDATEAERAVRTELVVIGGGQSAAEVCLDLRERFPAARVHLVHSRFGLIPSDATPYANRIFDHASVDRLYYAPAEVRDRLSAVHRNTNYSVVHENTIQALYDAQYADRWAGDERIVIHDASRIESITEETGTAEEAASTAGTGTAEEAASTAGAGSVSQPEGRPPRLTVAIGHDLDGSRTVITADAVVSATGYRPLDPAELLGPAGDQLLRDEAGRVLATRDYRLQWDRPDTGRLFALGVTGHQHGIAATLLSDVALRAGEITAALLDTPAESVAERTVGAHLPAHHTALPDAAPVAAAHLTS</sequence>
<dbReference type="Pfam" id="PF13434">
    <property type="entry name" value="Lys_Orn_oxgnase"/>
    <property type="match status" value="1"/>
</dbReference>
<evidence type="ECO:0000256" key="10">
    <source>
        <dbReference type="ARBA" id="ARBA00023033"/>
    </source>
</evidence>
<evidence type="ECO:0000256" key="8">
    <source>
        <dbReference type="ARBA" id="ARBA00022857"/>
    </source>
</evidence>
<protein>
    <recommendedName>
        <fullName evidence="5">L-lysine N6-monooxygenase MbtG</fullName>
        <ecNumber evidence="4">1.14.13.59</ecNumber>
    </recommendedName>
    <alternativeName>
        <fullName evidence="14">Lysine 6-N-hydroxylase</fullName>
    </alternativeName>
    <alternativeName>
        <fullName evidence="13">Lysine N6-hydroxylase</fullName>
    </alternativeName>
    <alternativeName>
        <fullName evidence="11">Lysine-N-oxygenase</fullName>
    </alternativeName>
    <alternativeName>
        <fullName evidence="12">Mycobactin synthase protein G</fullName>
    </alternativeName>
</protein>
<dbReference type="EC" id="1.14.13.59" evidence="4"/>
<evidence type="ECO:0000256" key="2">
    <source>
        <dbReference type="ARBA" id="ARBA00004924"/>
    </source>
</evidence>
<evidence type="ECO:0000256" key="1">
    <source>
        <dbReference type="ARBA" id="ARBA00001974"/>
    </source>
</evidence>
<feature type="region of interest" description="Disordered" evidence="16">
    <location>
        <begin position="771"/>
        <end position="791"/>
    </location>
</feature>
<evidence type="ECO:0000256" key="9">
    <source>
        <dbReference type="ARBA" id="ARBA00023002"/>
    </source>
</evidence>
<keyword evidence="6" id="KW-0285">Flavoprotein</keyword>
<dbReference type="InterPro" id="IPR000873">
    <property type="entry name" value="AMP-dep_synth/lig_dom"/>
</dbReference>
<dbReference type="RefSeq" id="WP_376841700.1">
    <property type="nucleotide sequence ID" value="NZ_JBHMAU010000129.1"/>
</dbReference>
<gene>
    <name evidence="19" type="ORF">ACFFN1_15185</name>
</gene>
<evidence type="ECO:0000313" key="20">
    <source>
        <dbReference type="Proteomes" id="UP001589707"/>
    </source>
</evidence>
<evidence type="ECO:0000256" key="15">
    <source>
        <dbReference type="ARBA" id="ARBA00048407"/>
    </source>
</evidence>
<keyword evidence="7" id="KW-0274">FAD</keyword>
<feature type="domain" description="AMP-dependent synthetase/ligase" evidence="17">
    <location>
        <begin position="66"/>
        <end position="420"/>
    </location>
</feature>
<dbReference type="GO" id="GO:0004497">
    <property type="term" value="F:monooxygenase activity"/>
    <property type="evidence" value="ECO:0007669"/>
    <property type="project" value="UniProtKB-KW"/>
</dbReference>
<dbReference type="Gene3D" id="3.50.50.60">
    <property type="entry name" value="FAD/NAD(P)-binding domain"/>
    <property type="match status" value="1"/>
</dbReference>
<dbReference type="EMBL" id="JBHMAU010000129">
    <property type="protein sequence ID" value="MFB9777719.1"/>
    <property type="molecule type" value="Genomic_DNA"/>
</dbReference>
<comment type="cofactor">
    <cofactor evidence="1">
        <name>FAD</name>
        <dbReference type="ChEBI" id="CHEBI:57692"/>
    </cofactor>
</comment>
<evidence type="ECO:0000256" key="11">
    <source>
        <dbReference type="ARBA" id="ARBA00029939"/>
    </source>
</evidence>
<feature type="region of interest" description="Disordered" evidence="16">
    <location>
        <begin position="913"/>
        <end position="954"/>
    </location>
</feature>
<dbReference type="InterPro" id="IPR025700">
    <property type="entry name" value="Lys/Orn_oxygenase"/>
</dbReference>
<dbReference type="SUPFAM" id="SSF51905">
    <property type="entry name" value="FAD/NAD(P)-binding domain"/>
    <property type="match status" value="2"/>
</dbReference>
<evidence type="ECO:0000256" key="3">
    <source>
        <dbReference type="ARBA" id="ARBA00007588"/>
    </source>
</evidence>
<comment type="catalytic activity">
    <reaction evidence="15">
        <text>L-lysine + NADPH + O2 = N(6)-hydroxy-L-lysine + NADP(+) + H2O</text>
        <dbReference type="Rhea" id="RHEA:23228"/>
        <dbReference type="ChEBI" id="CHEBI:15377"/>
        <dbReference type="ChEBI" id="CHEBI:15379"/>
        <dbReference type="ChEBI" id="CHEBI:32551"/>
        <dbReference type="ChEBI" id="CHEBI:57783"/>
        <dbReference type="ChEBI" id="CHEBI:57820"/>
        <dbReference type="ChEBI" id="CHEBI:58349"/>
        <dbReference type="EC" id="1.14.13.59"/>
    </reaction>
</comment>
<evidence type="ECO:0000256" key="5">
    <source>
        <dbReference type="ARBA" id="ARBA00016406"/>
    </source>
</evidence>
<evidence type="ECO:0000313" key="19">
    <source>
        <dbReference type="EMBL" id="MFB9777719.1"/>
    </source>
</evidence>
<dbReference type="InterPro" id="IPR036188">
    <property type="entry name" value="FAD/NAD-bd_sf"/>
</dbReference>
<dbReference type="InterPro" id="IPR045851">
    <property type="entry name" value="AMP-bd_C_sf"/>
</dbReference>
<proteinExistence type="inferred from homology"/>
<feature type="compositionally biased region" description="Pro residues" evidence="16">
    <location>
        <begin position="15"/>
        <end position="26"/>
    </location>
</feature>
<dbReference type="SUPFAM" id="SSF56801">
    <property type="entry name" value="Acetyl-CoA synthetase-like"/>
    <property type="match status" value="1"/>
</dbReference>
<dbReference type="PROSITE" id="PS00455">
    <property type="entry name" value="AMP_BINDING"/>
    <property type="match status" value="1"/>
</dbReference>
<evidence type="ECO:0000256" key="7">
    <source>
        <dbReference type="ARBA" id="ARBA00022827"/>
    </source>
</evidence>
<comment type="caution">
    <text evidence="19">The sequence shown here is derived from an EMBL/GenBank/DDBJ whole genome shotgun (WGS) entry which is preliminary data.</text>
</comment>
<name>A0ABV5X5J7_9MICO</name>
<evidence type="ECO:0000259" key="18">
    <source>
        <dbReference type="Pfam" id="PF13193"/>
    </source>
</evidence>
<accession>A0ABV5X5J7</accession>
<evidence type="ECO:0000256" key="4">
    <source>
        <dbReference type="ARBA" id="ARBA00013076"/>
    </source>
</evidence>
<feature type="compositionally biased region" description="Low complexity" evidence="16">
    <location>
        <begin position="915"/>
        <end position="943"/>
    </location>
</feature>
<evidence type="ECO:0000256" key="12">
    <source>
        <dbReference type="ARBA" id="ARBA00031158"/>
    </source>
</evidence>
<evidence type="ECO:0000256" key="13">
    <source>
        <dbReference type="ARBA" id="ARBA00032493"/>
    </source>
</evidence>
<evidence type="ECO:0000259" key="17">
    <source>
        <dbReference type="Pfam" id="PF00501"/>
    </source>
</evidence>
<keyword evidence="10 19" id="KW-0503">Monooxygenase</keyword>
<reference evidence="19 20" key="1">
    <citation type="submission" date="2024-09" db="EMBL/GenBank/DDBJ databases">
        <authorList>
            <person name="Sun Q."/>
            <person name="Mori K."/>
        </authorList>
    </citation>
    <scope>NUCLEOTIDE SEQUENCE [LARGE SCALE GENOMIC DNA]</scope>
    <source>
        <strain evidence="19 20">JCM 11683</strain>
    </source>
</reference>
<comment type="similarity">
    <text evidence="3">Belongs to the lysine N(6)-hydroxylase/L-ornithine N(5)-oxygenase family.</text>
</comment>
<keyword evidence="8" id="KW-0521">NADP</keyword>
<evidence type="ECO:0000256" key="6">
    <source>
        <dbReference type="ARBA" id="ARBA00022630"/>
    </source>
</evidence>
<feature type="domain" description="AMP-binding enzyme C-terminal" evidence="18">
    <location>
        <begin position="471"/>
        <end position="549"/>
    </location>
</feature>
<evidence type="ECO:0000256" key="16">
    <source>
        <dbReference type="SAM" id="MobiDB-lite"/>
    </source>
</evidence>
<dbReference type="PANTHER" id="PTHR42802">
    <property type="entry name" value="MONOOXYGENASE"/>
    <property type="match status" value="1"/>
</dbReference>
<dbReference type="InterPro" id="IPR042099">
    <property type="entry name" value="ANL_N_sf"/>
</dbReference>